<dbReference type="RefSeq" id="WP_053984247.1">
    <property type="nucleotide sequence ID" value="NZ_JAQIFT010000016.1"/>
</dbReference>
<proteinExistence type="predicted"/>
<evidence type="ECO:0000313" key="1">
    <source>
        <dbReference type="EMBL" id="MDA3730691.1"/>
    </source>
</evidence>
<dbReference type="Proteomes" id="UP001169242">
    <property type="component" value="Unassembled WGS sequence"/>
</dbReference>
<accession>A0AA42DKV5</accession>
<dbReference type="EMBL" id="JAQIFT010000016">
    <property type="protein sequence ID" value="MDA3730691.1"/>
    <property type="molecule type" value="Genomic_DNA"/>
</dbReference>
<dbReference type="AlphaFoldDB" id="A0AA42DKV5"/>
<gene>
    <name evidence="1" type="ORF">PBV87_04150</name>
</gene>
<name>A0AA42DKV5_9FIRM</name>
<protein>
    <submittedName>
        <fullName evidence="1">Uncharacterized protein</fullName>
    </submittedName>
</protein>
<evidence type="ECO:0000313" key="2">
    <source>
        <dbReference type="Proteomes" id="UP001169242"/>
    </source>
</evidence>
<organism evidence="1 2">
    <name type="scientific">Holtiella tumoricola</name>
    <dbReference type="NCBI Taxonomy" id="3018743"/>
    <lineage>
        <taxon>Bacteria</taxon>
        <taxon>Bacillati</taxon>
        <taxon>Bacillota</taxon>
        <taxon>Clostridia</taxon>
        <taxon>Lachnospirales</taxon>
        <taxon>Cellulosilyticaceae</taxon>
        <taxon>Holtiella</taxon>
    </lineage>
</organism>
<keyword evidence="2" id="KW-1185">Reference proteome</keyword>
<reference evidence="1" key="1">
    <citation type="journal article" date="2023" name="Int. J. Syst. Evol. Microbiol.">
        <title>&lt;i&gt;Holtiella tumoricola&lt;/i&gt; gen. nov. sp. nov., isolated from a human clinical sample.</title>
        <authorList>
            <person name="Allen-Vercoe E."/>
            <person name="Daigneault M.C."/>
            <person name="Vancuren S.J."/>
            <person name="Cochrane K."/>
            <person name="O'Neal L.L."/>
            <person name="Sankaranarayanan K."/>
            <person name="Lawson P.A."/>
        </authorList>
    </citation>
    <scope>NUCLEOTIDE SEQUENCE</scope>
    <source>
        <strain evidence="1">CC70A</strain>
    </source>
</reference>
<sequence>MFKEYKNQSETLLELLRAYCQCEEGKDKASKEALSKYLNEQDMEFVKWVQVVIHLGCNPQEGTPEEVYSKTMQAFNLLKGWRPQEIEVRNMIIKNPLDQYFIKGLKVLGLSE</sequence>
<comment type="caution">
    <text evidence="1">The sequence shown here is derived from an EMBL/GenBank/DDBJ whole genome shotgun (WGS) entry which is preliminary data.</text>
</comment>